<evidence type="ECO:0000313" key="22">
    <source>
        <dbReference type="Proteomes" id="UP000183315"/>
    </source>
</evidence>
<dbReference type="OrthoDB" id="9812433at2"/>
<protein>
    <recommendedName>
        <fullName evidence="5">non-specific protein-tyrosine kinase</fullName>
        <ecNumber evidence="5">2.7.10.2</ecNumber>
    </recommendedName>
</protein>
<dbReference type="EC" id="2.7.10.2" evidence="5"/>
<evidence type="ECO:0000256" key="5">
    <source>
        <dbReference type="ARBA" id="ARBA00011903"/>
    </source>
</evidence>
<gene>
    <name evidence="21" type="ORF">SAMN05421637_1733</name>
</gene>
<dbReference type="InterPro" id="IPR005702">
    <property type="entry name" value="Wzc-like_C"/>
</dbReference>
<dbReference type="GO" id="GO:0005886">
    <property type="term" value="C:plasma membrane"/>
    <property type="evidence" value="ECO:0007669"/>
    <property type="project" value="UniProtKB-SubCell"/>
</dbReference>
<dbReference type="InterPro" id="IPR003856">
    <property type="entry name" value="LPS_length_determ_N"/>
</dbReference>
<dbReference type="AlphaFoldDB" id="A0A1H6YKM8"/>
<keyword evidence="13 17" id="KW-1133">Transmembrane helix</keyword>
<keyword evidence="10" id="KW-0547">Nucleotide-binding</keyword>
<evidence type="ECO:0000256" key="8">
    <source>
        <dbReference type="ARBA" id="ARBA00022679"/>
    </source>
</evidence>
<evidence type="ECO:0000256" key="2">
    <source>
        <dbReference type="ARBA" id="ARBA00006683"/>
    </source>
</evidence>
<name>A0A1H6YKM8_9MICO</name>
<evidence type="ECO:0000259" key="20">
    <source>
        <dbReference type="Pfam" id="PF13807"/>
    </source>
</evidence>
<evidence type="ECO:0000256" key="3">
    <source>
        <dbReference type="ARBA" id="ARBA00007316"/>
    </source>
</evidence>
<sequence>MELQDYLRILRKNWIAIVVLTVLGGGAGLAYSVVAEPTYTASAKVFVSTSNSSDVSELAQGNSFTQQRVKTYADLVKTSAVLQPVIDDLGLNRSVASVRGKVSATAPQSTTVIDVTVTDSDPVFSASLATAVAQQLIDTVESIETTDSAAGSPVRLTVVQEAEVPSVPTAPKKTLNVALGFLLGLALGVGLAVLRTTLDTRVRNERDLERITDAPVLGGIVFDPKAKTRPLIVHEDAMSPRAESFRTLRTNLQFLDADRSERSFVITSSVPSEGKSTTAANLAITLADAGARVLLVGADLRKPKMAQYMSVEAGVGLTDVLIGRLELADAIQRWGRSDLHLLPAGSIPPNPSELLGSSLMESLIHKLDGEFDVVLYDAPPLLPVTDAAVLARLVGGTVLVVAAGKAHAPQVENAIASLETVGAPLSGVVLTMLPTKGPDAYGYGRYGYSYAESATK</sequence>
<dbReference type="EMBL" id="FNZI01000003">
    <property type="protein sequence ID" value="SEJ40404.1"/>
    <property type="molecule type" value="Genomic_DNA"/>
</dbReference>
<keyword evidence="22" id="KW-1185">Reference proteome</keyword>
<dbReference type="GO" id="GO:0004715">
    <property type="term" value="F:non-membrane spanning protein tyrosine kinase activity"/>
    <property type="evidence" value="ECO:0007669"/>
    <property type="project" value="UniProtKB-EC"/>
</dbReference>
<comment type="catalytic activity">
    <reaction evidence="16">
        <text>L-tyrosyl-[protein] + ATP = O-phospho-L-tyrosyl-[protein] + ADP + H(+)</text>
        <dbReference type="Rhea" id="RHEA:10596"/>
        <dbReference type="Rhea" id="RHEA-COMP:10136"/>
        <dbReference type="Rhea" id="RHEA-COMP:20101"/>
        <dbReference type="ChEBI" id="CHEBI:15378"/>
        <dbReference type="ChEBI" id="CHEBI:30616"/>
        <dbReference type="ChEBI" id="CHEBI:46858"/>
        <dbReference type="ChEBI" id="CHEBI:61978"/>
        <dbReference type="ChEBI" id="CHEBI:456216"/>
        <dbReference type="EC" id="2.7.10.2"/>
    </reaction>
</comment>
<dbReference type="RefSeq" id="WP_042213578.1">
    <property type="nucleotide sequence ID" value="NZ_BBLU01000004.1"/>
</dbReference>
<feature type="transmembrane region" description="Helical" evidence="17">
    <location>
        <begin position="14"/>
        <end position="34"/>
    </location>
</feature>
<dbReference type="InterPro" id="IPR032807">
    <property type="entry name" value="GNVR"/>
</dbReference>
<comment type="similarity">
    <text evidence="3">Belongs to the CpsD/CapB family.</text>
</comment>
<evidence type="ECO:0000256" key="7">
    <source>
        <dbReference type="ARBA" id="ARBA00022519"/>
    </source>
</evidence>
<evidence type="ECO:0000256" key="4">
    <source>
        <dbReference type="ARBA" id="ARBA00008883"/>
    </source>
</evidence>
<dbReference type="FunFam" id="3.40.50.300:FF:000527">
    <property type="entry name" value="Tyrosine-protein kinase etk"/>
    <property type="match status" value="1"/>
</dbReference>
<evidence type="ECO:0000313" key="21">
    <source>
        <dbReference type="EMBL" id="SEJ40404.1"/>
    </source>
</evidence>
<evidence type="ECO:0000259" key="18">
    <source>
        <dbReference type="Pfam" id="PF02706"/>
    </source>
</evidence>
<feature type="transmembrane region" description="Helical" evidence="17">
    <location>
        <begin position="175"/>
        <end position="194"/>
    </location>
</feature>
<evidence type="ECO:0000256" key="9">
    <source>
        <dbReference type="ARBA" id="ARBA00022692"/>
    </source>
</evidence>
<evidence type="ECO:0000256" key="12">
    <source>
        <dbReference type="ARBA" id="ARBA00022840"/>
    </source>
</evidence>
<keyword evidence="6" id="KW-1003">Cell membrane</keyword>
<evidence type="ECO:0000256" key="14">
    <source>
        <dbReference type="ARBA" id="ARBA00023136"/>
    </source>
</evidence>
<evidence type="ECO:0000256" key="6">
    <source>
        <dbReference type="ARBA" id="ARBA00022475"/>
    </source>
</evidence>
<keyword evidence="12" id="KW-0067">ATP-binding</keyword>
<dbReference type="InterPro" id="IPR050445">
    <property type="entry name" value="Bact_polysacc_biosynth/exp"/>
</dbReference>
<dbReference type="PANTHER" id="PTHR32309">
    <property type="entry name" value="TYROSINE-PROTEIN KINASE"/>
    <property type="match status" value="1"/>
</dbReference>
<evidence type="ECO:0000256" key="11">
    <source>
        <dbReference type="ARBA" id="ARBA00022777"/>
    </source>
</evidence>
<comment type="similarity">
    <text evidence="4">Belongs to the etk/wzc family.</text>
</comment>
<dbReference type="Pfam" id="PF02706">
    <property type="entry name" value="Wzz"/>
    <property type="match status" value="1"/>
</dbReference>
<dbReference type="Pfam" id="PF13807">
    <property type="entry name" value="GNVR"/>
    <property type="match status" value="1"/>
</dbReference>
<dbReference type="GO" id="GO:0005524">
    <property type="term" value="F:ATP binding"/>
    <property type="evidence" value="ECO:0007669"/>
    <property type="project" value="UniProtKB-KW"/>
</dbReference>
<reference evidence="22" key="1">
    <citation type="submission" date="2016-10" db="EMBL/GenBank/DDBJ databases">
        <authorList>
            <person name="Varghese N."/>
        </authorList>
    </citation>
    <scope>NUCLEOTIDE SEQUENCE [LARGE SCALE GENOMIC DNA]</scope>
    <source>
        <strain evidence="22">DSM 24868</strain>
    </source>
</reference>
<keyword evidence="15" id="KW-0829">Tyrosine-protein kinase</keyword>
<dbReference type="GO" id="GO:0042802">
    <property type="term" value="F:identical protein binding"/>
    <property type="evidence" value="ECO:0007669"/>
    <property type="project" value="UniProtKB-ARBA"/>
</dbReference>
<evidence type="ECO:0000259" key="19">
    <source>
        <dbReference type="Pfam" id="PF13614"/>
    </source>
</evidence>
<keyword evidence="11" id="KW-0418">Kinase</keyword>
<proteinExistence type="inferred from homology"/>
<dbReference type="eggNOG" id="COG0489">
    <property type="taxonomic scope" value="Bacteria"/>
</dbReference>
<keyword evidence="9 17" id="KW-0812">Transmembrane</keyword>
<dbReference type="STRING" id="1043493.SAMN05421637_1733"/>
<evidence type="ECO:0000256" key="1">
    <source>
        <dbReference type="ARBA" id="ARBA00004429"/>
    </source>
</evidence>
<keyword evidence="7" id="KW-0997">Cell inner membrane</keyword>
<dbReference type="Pfam" id="PF13614">
    <property type="entry name" value="AAA_31"/>
    <property type="match status" value="1"/>
</dbReference>
<dbReference type="CDD" id="cd05387">
    <property type="entry name" value="BY-kinase"/>
    <property type="match status" value="1"/>
</dbReference>
<comment type="subcellular location">
    <subcellularLocation>
        <location evidence="1">Cell inner membrane</location>
        <topology evidence="1">Multi-pass membrane protein</topology>
    </subcellularLocation>
</comment>
<keyword evidence="14 17" id="KW-0472">Membrane</keyword>
<keyword evidence="8" id="KW-0808">Transferase</keyword>
<evidence type="ECO:0000256" key="15">
    <source>
        <dbReference type="ARBA" id="ARBA00023137"/>
    </source>
</evidence>
<dbReference type="InterPro" id="IPR027417">
    <property type="entry name" value="P-loop_NTPase"/>
</dbReference>
<evidence type="ECO:0000256" key="16">
    <source>
        <dbReference type="ARBA" id="ARBA00051245"/>
    </source>
</evidence>
<organism evidence="21 22">
    <name type="scientific">Demequina mangrovi</name>
    <dbReference type="NCBI Taxonomy" id="1043493"/>
    <lineage>
        <taxon>Bacteria</taxon>
        <taxon>Bacillati</taxon>
        <taxon>Actinomycetota</taxon>
        <taxon>Actinomycetes</taxon>
        <taxon>Micrococcales</taxon>
        <taxon>Demequinaceae</taxon>
        <taxon>Demequina</taxon>
    </lineage>
</organism>
<accession>A0A1H6YKM8</accession>
<evidence type="ECO:0000256" key="17">
    <source>
        <dbReference type="SAM" id="Phobius"/>
    </source>
</evidence>
<feature type="domain" description="AAA" evidence="19">
    <location>
        <begin position="274"/>
        <end position="391"/>
    </location>
</feature>
<dbReference type="Proteomes" id="UP000183315">
    <property type="component" value="Unassembled WGS sequence"/>
</dbReference>
<dbReference type="Gene3D" id="3.40.50.300">
    <property type="entry name" value="P-loop containing nucleotide triphosphate hydrolases"/>
    <property type="match status" value="1"/>
</dbReference>
<evidence type="ECO:0000256" key="13">
    <source>
        <dbReference type="ARBA" id="ARBA00022989"/>
    </source>
</evidence>
<dbReference type="SUPFAM" id="SSF52540">
    <property type="entry name" value="P-loop containing nucleoside triphosphate hydrolases"/>
    <property type="match status" value="1"/>
</dbReference>
<feature type="domain" description="Tyrosine-protein kinase G-rich" evidence="20">
    <location>
        <begin position="131"/>
        <end position="196"/>
    </location>
</feature>
<dbReference type="PANTHER" id="PTHR32309:SF13">
    <property type="entry name" value="FERRIC ENTEROBACTIN TRANSPORT PROTEIN FEPE"/>
    <property type="match status" value="1"/>
</dbReference>
<feature type="domain" description="Polysaccharide chain length determinant N-terminal" evidence="18">
    <location>
        <begin position="2"/>
        <end position="89"/>
    </location>
</feature>
<evidence type="ECO:0000256" key="10">
    <source>
        <dbReference type="ARBA" id="ARBA00022741"/>
    </source>
</evidence>
<dbReference type="NCBIfam" id="TIGR01007">
    <property type="entry name" value="eps_fam"/>
    <property type="match status" value="1"/>
</dbReference>
<comment type="similarity">
    <text evidence="2">Belongs to the CpsC/CapA family.</text>
</comment>
<dbReference type="InterPro" id="IPR025669">
    <property type="entry name" value="AAA_dom"/>
</dbReference>